<evidence type="ECO:0000313" key="1">
    <source>
        <dbReference type="EMBL" id="GAF99090.1"/>
    </source>
</evidence>
<accession>X0VEY0</accession>
<dbReference type="Pfam" id="PF14559">
    <property type="entry name" value="TPR_19"/>
    <property type="match status" value="1"/>
</dbReference>
<dbReference type="InterPro" id="IPR019734">
    <property type="entry name" value="TPR_rpt"/>
</dbReference>
<protein>
    <submittedName>
        <fullName evidence="1">Uncharacterized protein</fullName>
    </submittedName>
</protein>
<dbReference type="SUPFAM" id="SSF48452">
    <property type="entry name" value="TPR-like"/>
    <property type="match status" value="1"/>
</dbReference>
<gene>
    <name evidence="1" type="ORF">S01H1_22102</name>
</gene>
<dbReference type="PROSITE" id="PS50005">
    <property type="entry name" value="TPR"/>
    <property type="match status" value="1"/>
</dbReference>
<organism evidence="1">
    <name type="scientific">marine sediment metagenome</name>
    <dbReference type="NCBI Taxonomy" id="412755"/>
    <lineage>
        <taxon>unclassified sequences</taxon>
        <taxon>metagenomes</taxon>
        <taxon>ecological metagenomes</taxon>
    </lineage>
</organism>
<sequence>LEEESPKVLSAADRRRLEQSRLKLNYFLGNILLEMVEKRHANKRQFLDEAKESLKRIEQAMSPNAYVAKFAGRVALAEGRTTEAAQLLEQADKGFRGRDPQTALLLISLYSATAPEKAEKILDRFLRKAQFARNPALLQAKARLKMQQRQYDEASQLIRRILQINPNDTEARALKVELELLAGPKKE</sequence>
<dbReference type="InterPro" id="IPR011990">
    <property type="entry name" value="TPR-like_helical_dom_sf"/>
</dbReference>
<proteinExistence type="predicted"/>
<feature type="non-terminal residue" evidence="1">
    <location>
        <position position="1"/>
    </location>
</feature>
<comment type="caution">
    <text evidence="1">The sequence shown here is derived from an EMBL/GenBank/DDBJ whole genome shotgun (WGS) entry which is preliminary data.</text>
</comment>
<name>X0VEY0_9ZZZZ</name>
<dbReference type="AlphaFoldDB" id="X0VEY0"/>
<dbReference type="EMBL" id="BARS01012395">
    <property type="protein sequence ID" value="GAF99090.1"/>
    <property type="molecule type" value="Genomic_DNA"/>
</dbReference>
<dbReference type="Gene3D" id="1.25.40.10">
    <property type="entry name" value="Tetratricopeptide repeat domain"/>
    <property type="match status" value="1"/>
</dbReference>
<reference evidence="1" key="1">
    <citation type="journal article" date="2014" name="Front. Microbiol.">
        <title>High frequency of phylogenetically diverse reductive dehalogenase-homologous genes in deep subseafloor sedimentary metagenomes.</title>
        <authorList>
            <person name="Kawai M."/>
            <person name="Futagami T."/>
            <person name="Toyoda A."/>
            <person name="Takaki Y."/>
            <person name="Nishi S."/>
            <person name="Hori S."/>
            <person name="Arai W."/>
            <person name="Tsubouchi T."/>
            <person name="Morono Y."/>
            <person name="Uchiyama I."/>
            <person name="Ito T."/>
            <person name="Fujiyama A."/>
            <person name="Inagaki F."/>
            <person name="Takami H."/>
        </authorList>
    </citation>
    <scope>NUCLEOTIDE SEQUENCE</scope>
    <source>
        <strain evidence="1">Expedition CK06-06</strain>
    </source>
</reference>